<dbReference type="AlphaFoldDB" id="A0A1D9LC92"/>
<evidence type="ECO:0000313" key="3">
    <source>
        <dbReference type="Proteomes" id="UP000178776"/>
    </source>
</evidence>
<dbReference type="KEGG" id="cvc:BKX93_01535"/>
<dbReference type="STRING" id="1108595.BKX93_01535"/>
<feature type="region of interest" description="Disordered" evidence="1">
    <location>
        <begin position="274"/>
        <end position="305"/>
    </location>
</feature>
<evidence type="ECO:0000256" key="1">
    <source>
        <dbReference type="SAM" id="MobiDB-lite"/>
    </source>
</evidence>
<protein>
    <recommendedName>
        <fullName evidence="4">Cell envelope biogenesis protein TolA</fullName>
    </recommendedName>
</protein>
<sequence>MTTAALPAVSLEIDASQAPTIYTGKGLNVYFEYIKAMVNEVPDLTTKKGRDRIASLAYKVSQSKTAVEKPGRDYLKLVKELPKKIEDELRDFVTQCDALRDSVRKPLTDWEAEQARIEAERIAAEKAAEEAAALARQIEADHEIGLLMNREHDRLAEEKRQADLRAQQEREAEIGRQAEEKARREVEEKAEAERQEAMRRELEAKLTAERAEQERQAAEQRAKDAEARAASEKAEAEERIRQAEAKAEQDRLEAEERAKQAAIQAEANRIRAAEEAAAAERRRLEREAEAKATEERRRAADTAHRAKVNREALDDLMATGLTEDQAKAVVCAIVKKQVRHVAIQY</sequence>
<reference evidence="2 3" key="1">
    <citation type="submission" date="2016-10" db="EMBL/GenBank/DDBJ databases">
        <title>Chromobacterium muskegensis sp. nov., an insecticidal bacterium isolated from Sphagnum bogs.</title>
        <authorList>
            <person name="Sparks M.E."/>
            <person name="Blackburn M.B."/>
            <person name="Gundersen-Rindal D.E."/>
            <person name="Mitchell A."/>
            <person name="Farrar R."/>
            <person name="Kuhar D."/>
        </authorList>
    </citation>
    <scope>NUCLEOTIDE SEQUENCE [LARGE SCALE GENOMIC DNA]</scope>
    <source>
        <strain evidence="2 3">21-1</strain>
    </source>
</reference>
<evidence type="ECO:0008006" key="4">
    <source>
        <dbReference type="Google" id="ProtNLM"/>
    </source>
</evidence>
<name>A0A1D9LC92_9NEIS</name>
<proteinExistence type="predicted"/>
<dbReference type="GeneID" id="68839904"/>
<accession>A0A1D9LC92</accession>
<evidence type="ECO:0000313" key="2">
    <source>
        <dbReference type="EMBL" id="AOZ48804.1"/>
    </source>
</evidence>
<dbReference type="EMBL" id="CP017707">
    <property type="protein sequence ID" value="AOZ48804.1"/>
    <property type="molecule type" value="Genomic_DNA"/>
</dbReference>
<feature type="region of interest" description="Disordered" evidence="1">
    <location>
        <begin position="159"/>
        <end position="260"/>
    </location>
</feature>
<dbReference type="RefSeq" id="WP_070978314.1">
    <property type="nucleotide sequence ID" value="NZ_CP017707.1"/>
</dbReference>
<gene>
    <name evidence="2" type="ORF">BKX93_01535</name>
</gene>
<organism evidence="2 3">
    <name type="scientific">Chromobacterium vaccinii</name>
    <dbReference type="NCBI Taxonomy" id="1108595"/>
    <lineage>
        <taxon>Bacteria</taxon>
        <taxon>Pseudomonadati</taxon>
        <taxon>Pseudomonadota</taxon>
        <taxon>Betaproteobacteria</taxon>
        <taxon>Neisseriales</taxon>
        <taxon>Chromobacteriaceae</taxon>
        <taxon>Chromobacterium</taxon>
    </lineage>
</organism>
<feature type="compositionally biased region" description="Basic and acidic residues" evidence="1">
    <location>
        <begin position="159"/>
        <end position="259"/>
    </location>
</feature>
<dbReference type="Proteomes" id="UP000178776">
    <property type="component" value="Chromosome"/>
</dbReference>